<accession>A0A2I0ACB3</accession>
<sequence>MDFSISGRGSPFQEGKQRSREEGQPIELLKRRKTLGLHLPLKPEELLIGREKQNEPTNYVEDDETALRLSEIDTAMDDSSLETVSTVLSLAPMSSFSKSSGEISKEPESKNPLLTRNVDVMEVSECVSMRRWKETKIDGFSSGFLGLPPRTKPWRSEFKQKKDEKVENINLDKYTTYSAPTGLNSGLNPGIIKRVRNSKQVNSIIKSMLQSEEPEEQEVHGAAGQLRKGSNETINGRGRHGYSLEHEGCNAADDDVTRASQQVSSKTMDEFLMTEEDLASLPIKAATVAWQWLEMIQLDIKGRVAALRRSKKRIKHVIQTELANLLSKDFSDNQENDELPTANSSMSTSFRKNILDIHVAQWKALFSRMELILFQEGKDLEKWLRQVKELQSKCEEGLKYVKVNGLTHAGSMADVSDLKNKEPWEKGCAVRAAAASIYSTCNLILTGKNPRF</sequence>
<evidence type="ECO:0000256" key="1">
    <source>
        <dbReference type="SAM" id="MobiDB-lite"/>
    </source>
</evidence>
<proteinExistence type="predicted"/>
<feature type="region of interest" description="Disordered" evidence="1">
    <location>
        <begin position="1"/>
        <end position="34"/>
    </location>
</feature>
<evidence type="ECO:0000313" key="2">
    <source>
        <dbReference type="EMBL" id="PKA53188.1"/>
    </source>
</evidence>
<dbReference type="STRING" id="1088818.A0A2I0ACB3"/>
<evidence type="ECO:0000313" key="3">
    <source>
        <dbReference type="Proteomes" id="UP000236161"/>
    </source>
</evidence>
<dbReference type="PANTHER" id="PTHR33924:SF5">
    <property type="entry name" value="CATION-TRANSPORTING ATPASE"/>
    <property type="match status" value="1"/>
</dbReference>
<dbReference type="OrthoDB" id="1930341at2759"/>
<dbReference type="PANTHER" id="PTHR33924">
    <property type="entry name" value="CATION-TRANSPORTING ATPASE"/>
    <property type="match status" value="1"/>
</dbReference>
<gene>
    <name evidence="2" type="ORF">AXF42_Ash009918</name>
</gene>
<protein>
    <submittedName>
        <fullName evidence="2">Uncharacterized protein</fullName>
    </submittedName>
</protein>
<organism evidence="2 3">
    <name type="scientific">Apostasia shenzhenica</name>
    <dbReference type="NCBI Taxonomy" id="1088818"/>
    <lineage>
        <taxon>Eukaryota</taxon>
        <taxon>Viridiplantae</taxon>
        <taxon>Streptophyta</taxon>
        <taxon>Embryophyta</taxon>
        <taxon>Tracheophyta</taxon>
        <taxon>Spermatophyta</taxon>
        <taxon>Magnoliopsida</taxon>
        <taxon>Liliopsida</taxon>
        <taxon>Asparagales</taxon>
        <taxon>Orchidaceae</taxon>
        <taxon>Apostasioideae</taxon>
        <taxon>Apostasia</taxon>
    </lineage>
</organism>
<dbReference type="Proteomes" id="UP000236161">
    <property type="component" value="Unassembled WGS sequence"/>
</dbReference>
<dbReference type="AlphaFoldDB" id="A0A2I0ACB3"/>
<name>A0A2I0ACB3_9ASPA</name>
<reference evidence="2 3" key="1">
    <citation type="journal article" date="2017" name="Nature">
        <title>The Apostasia genome and the evolution of orchids.</title>
        <authorList>
            <person name="Zhang G.Q."/>
            <person name="Liu K.W."/>
            <person name="Li Z."/>
            <person name="Lohaus R."/>
            <person name="Hsiao Y.Y."/>
            <person name="Niu S.C."/>
            <person name="Wang J.Y."/>
            <person name="Lin Y.C."/>
            <person name="Xu Q."/>
            <person name="Chen L.J."/>
            <person name="Yoshida K."/>
            <person name="Fujiwara S."/>
            <person name="Wang Z.W."/>
            <person name="Zhang Y.Q."/>
            <person name="Mitsuda N."/>
            <person name="Wang M."/>
            <person name="Liu G.H."/>
            <person name="Pecoraro L."/>
            <person name="Huang H.X."/>
            <person name="Xiao X.J."/>
            <person name="Lin M."/>
            <person name="Wu X.Y."/>
            <person name="Wu W.L."/>
            <person name="Chen Y.Y."/>
            <person name="Chang S.B."/>
            <person name="Sakamoto S."/>
            <person name="Ohme-Takagi M."/>
            <person name="Yagi M."/>
            <person name="Zeng S.J."/>
            <person name="Shen C.Y."/>
            <person name="Yeh C.M."/>
            <person name="Luo Y.B."/>
            <person name="Tsai W.C."/>
            <person name="Van de Peer Y."/>
            <person name="Liu Z.J."/>
        </authorList>
    </citation>
    <scope>NUCLEOTIDE SEQUENCE [LARGE SCALE GENOMIC DNA]</scope>
    <source>
        <strain evidence="3">cv. Shenzhen</strain>
        <tissue evidence="2">Stem</tissue>
    </source>
</reference>
<dbReference type="EMBL" id="KZ451999">
    <property type="protein sequence ID" value="PKA53188.1"/>
    <property type="molecule type" value="Genomic_DNA"/>
</dbReference>
<keyword evidence="3" id="KW-1185">Reference proteome</keyword>